<dbReference type="Pfam" id="PF13639">
    <property type="entry name" value="zf-RING_2"/>
    <property type="match status" value="1"/>
</dbReference>
<dbReference type="InterPro" id="IPR017907">
    <property type="entry name" value="Znf_RING_CS"/>
</dbReference>
<evidence type="ECO:0000256" key="9">
    <source>
        <dbReference type="ARBA" id="ARBA00022692"/>
    </source>
</evidence>
<dbReference type="AlphaFoldDB" id="A0A8J2RMZ2"/>
<keyword evidence="12" id="KW-0833">Ubl conjugation pathway</keyword>
<dbReference type="PANTHER" id="PTHR23350">
    <property type="entry name" value="PEROXISOME ASSEMBLY PROTEIN 10"/>
    <property type="match status" value="1"/>
</dbReference>
<keyword evidence="6" id="KW-0813">Transport</keyword>
<dbReference type="PANTHER" id="PTHR23350:SF0">
    <property type="entry name" value="PEROXISOME BIOGENESIS FACTOR 10"/>
    <property type="match status" value="1"/>
</dbReference>
<keyword evidence="21" id="KW-1185">Reference proteome</keyword>
<evidence type="ECO:0000256" key="8">
    <source>
        <dbReference type="ARBA" id="ARBA00022679"/>
    </source>
</evidence>
<evidence type="ECO:0000256" key="7">
    <source>
        <dbReference type="ARBA" id="ARBA00022593"/>
    </source>
</evidence>
<keyword evidence="17" id="KW-0576">Peroxisome</keyword>
<evidence type="ECO:0000259" key="19">
    <source>
        <dbReference type="PROSITE" id="PS50089"/>
    </source>
</evidence>
<dbReference type="EC" id="2.3.2.27" evidence="5"/>
<dbReference type="GO" id="GO:0005778">
    <property type="term" value="C:peroxisomal membrane"/>
    <property type="evidence" value="ECO:0007669"/>
    <property type="project" value="UniProtKB-SubCell"/>
</dbReference>
<evidence type="ECO:0000256" key="3">
    <source>
        <dbReference type="ARBA" id="ARBA00004906"/>
    </source>
</evidence>
<evidence type="ECO:0000256" key="14">
    <source>
        <dbReference type="ARBA" id="ARBA00022927"/>
    </source>
</evidence>
<evidence type="ECO:0000256" key="16">
    <source>
        <dbReference type="ARBA" id="ARBA00023136"/>
    </source>
</evidence>
<feature type="domain" description="RING-type" evidence="19">
    <location>
        <begin position="25"/>
        <end position="63"/>
    </location>
</feature>
<evidence type="ECO:0000256" key="6">
    <source>
        <dbReference type="ARBA" id="ARBA00022448"/>
    </source>
</evidence>
<evidence type="ECO:0000256" key="5">
    <source>
        <dbReference type="ARBA" id="ARBA00012483"/>
    </source>
</evidence>
<gene>
    <name evidence="20" type="ORF">DGAL_LOCUS7479</name>
</gene>
<dbReference type="GO" id="GO:0008270">
    <property type="term" value="F:zinc ion binding"/>
    <property type="evidence" value="ECO:0007669"/>
    <property type="project" value="UniProtKB-KW"/>
</dbReference>
<evidence type="ECO:0000256" key="13">
    <source>
        <dbReference type="ARBA" id="ARBA00022833"/>
    </source>
</evidence>
<keyword evidence="9" id="KW-0812">Transmembrane</keyword>
<evidence type="ECO:0000256" key="11">
    <source>
        <dbReference type="ARBA" id="ARBA00022771"/>
    </source>
</evidence>
<dbReference type="SMART" id="SM00184">
    <property type="entry name" value="RING"/>
    <property type="match status" value="1"/>
</dbReference>
<comment type="similarity">
    <text evidence="4">Belongs to the pex2/pex10/pex12 family.</text>
</comment>
<comment type="caution">
    <text evidence="20">The sequence shown here is derived from an EMBL/GenBank/DDBJ whole genome shotgun (WGS) entry which is preliminary data.</text>
</comment>
<dbReference type="SUPFAM" id="SSF57850">
    <property type="entry name" value="RING/U-box"/>
    <property type="match status" value="1"/>
</dbReference>
<dbReference type="PROSITE" id="PS50089">
    <property type="entry name" value="ZF_RING_2"/>
    <property type="match status" value="1"/>
</dbReference>
<evidence type="ECO:0000256" key="1">
    <source>
        <dbReference type="ARBA" id="ARBA00000900"/>
    </source>
</evidence>
<evidence type="ECO:0000256" key="17">
    <source>
        <dbReference type="ARBA" id="ARBA00023140"/>
    </source>
</evidence>
<keyword evidence="14" id="KW-0653">Protein transport</keyword>
<keyword evidence="8" id="KW-0808">Transferase</keyword>
<dbReference type="OrthoDB" id="9049620at2759"/>
<keyword evidence="10" id="KW-0479">Metal-binding</keyword>
<evidence type="ECO:0000256" key="18">
    <source>
        <dbReference type="PROSITE-ProRule" id="PRU00175"/>
    </source>
</evidence>
<comment type="subcellular location">
    <subcellularLocation>
        <location evidence="2">Peroxisome membrane</location>
        <topology evidence="2">Multi-pass membrane protein</topology>
    </subcellularLocation>
</comment>
<keyword evidence="13" id="KW-0862">Zinc</keyword>
<evidence type="ECO:0000256" key="12">
    <source>
        <dbReference type="ARBA" id="ARBA00022786"/>
    </source>
</evidence>
<evidence type="ECO:0000256" key="15">
    <source>
        <dbReference type="ARBA" id="ARBA00022989"/>
    </source>
</evidence>
<organism evidence="20 21">
    <name type="scientific">Daphnia galeata</name>
    <dbReference type="NCBI Taxonomy" id="27404"/>
    <lineage>
        <taxon>Eukaryota</taxon>
        <taxon>Metazoa</taxon>
        <taxon>Ecdysozoa</taxon>
        <taxon>Arthropoda</taxon>
        <taxon>Crustacea</taxon>
        <taxon>Branchiopoda</taxon>
        <taxon>Diplostraca</taxon>
        <taxon>Cladocera</taxon>
        <taxon>Anomopoda</taxon>
        <taxon>Daphniidae</taxon>
        <taxon>Daphnia</taxon>
    </lineage>
</organism>
<evidence type="ECO:0000256" key="4">
    <source>
        <dbReference type="ARBA" id="ARBA00008704"/>
    </source>
</evidence>
<keyword evidence="15" id="KW-1133">Transmembrane helix</keyword>
<evidence type="ECO:0000313" key="21">
    <source>
        <dbReference type="Proteomes" id="UP000789390"/>
    </source>
</evidence>
<dbReference type="InterPro" id="IPR001841">
    <property type="entry name" value="Znf_RING"/>
</dbReference>
<keyword evidence="16" id="KW-0472">Membrane</keyword>
<dbReference type="EMBL" id="CAKKLH010000146">
    <property type="protein sequence ID" value="CAH0104572.1"/>
    <property type="molecule type" value="Genomic_DNA"/>
</dbReference>
<dbReference type="GO" id="GO:0061630">
    <property type="term" value="F:ubiquitin protein ligase activity"/>
    <property type="evidence" value="ECO:0007669"/>
    <property type="project" value="UniProtKB-EC"/>
</dbReference>
<evidence type="ECO:0000256" key="10">
    <source>
        <dbReference type="ARBA" id="ARBA00022723"/>
    </source>
</evidence>
<accession>A0A8J2RMZ2</accession>
<dbReference type="Proteomes" id="UP000789390">
    <property type="component" value="Unassembled WGS sequence"/>
</dbReference>
<keyword evidence="7" id="KW-0962">Peroxisome biogenesis</keyword>
<evidence type="ECO:0000313" key="20">
    <source>
        <dbReference type="EMBL" id="CAH0104572.1"/>
    </source>
</evidence>
<dbReference type="GO" id="GO:0016558">
    <property type="term" value="P:protein import into peroxisome matrix"/>
    <property type="evidence" value="ECO:0007669"/>
    <property type="project" value="InterPro"/>
</dbReference>
<evidence type="ECO:0000256" key="2">
    <source>
        <dbReference type="ARBA" id="ARBA00004585"/>
    </source>
</evidence>
<keyword evidence="11 18" id="KW-0863">Zinc-finger</keyword>
<protein>
    <recommendedName>
        <fullName evidence="5">RING-type E3 ubiquitin transferase</fullName>
        <ecNumber evidence="5">2.3.2.27</ecNumber>
    </recommendedName>
</protein>
<reference evidence="20" key="1">
    <citation type="submission" date="2021-11" db="EMBL/GenBank/DDBJ databases">
        <authorList>
            <person name="Schell T."/>
        </authorList>
    </citation>
    <scope>NUCLEOTIDE SEQUENCE</scope>
    <source>
        <strain evidence="20">M5</strain>
    </source>
</reference>
<comment type="pathway">
    <text evidence="3">Protein modification; protein ubiquitination.</text>
</comment>
<proteinExistence type="inferred from homology"/>
<name>A0A8J2RMZ2_9CRUS</name>
<dbReference type="Gene3D" id="3.30.40.10">
    <property type="entry name" value="Zinc/RING finger domain, C3HC4 (zinc finger)"/>
    <property type="match status" value="1"/>
</dbReference>
<dbReference type="PROSITE" id="PS00518">
    <property type="entry name" value="ZF_RING_1"/>
    <property type="match status" value="1"/>
</dbReference>
<dbReference type="InterPro" id="IPR025654">
    <property type="entry name" value="PEX2/10"/>
</dbReference>
<comment type="catalytic activity">
    <reaction evidence="1">
        <text>S-ubiquitinyl-[E2 ubiquitin-conjugating enzyme]-L-cysteine + [acceptor protein]-L-lysine = [E2 ubiquitin-conjugating enzyme]-L-cysteine + N(6)-ubiquitinyl-[acceptor protein]-L-lysine.</text>
        <dbReference type="EC" id="2.3.2.27"/>
    </reaction>
</comment>
<sequence length="188" mass="21540">MGNCLSRYASRTTKSDSRNYDDGECAICLESHVTKSQPECGHVFCYECLVDWSTIKMECPTCKPFTEFRHQAVRSPDTANFDQLYRPGPPAAPSASTGRTVRFHWNSDGTFTVDSEEFIDLVINENLVVNNVVEAQALYDLHGIIIAEVERMQATIPNDVEVQLKFRLYHWLHDSESQFHELQKNFNE</sequence>
<dbReference type="InterPro" id="IPR013083">
    <property type="entry name" value="Znf_RING/FYVE/PHD"/>
</dbReference>